<gene>
    <name evidence="4" type="ORF">J2Z30_001309</name>
</gene>
<dbReference type="GeneID" id="32466187"/>
<keyword evidence="3" id="KW-0902">Two-component regulatory system</keyword>
<sequence length="116" mass="12499">MVQELAAVQIVLSTAVGSGESAAMKEAIDQARGLIANQITSLRHLIVEMRPFGLAPALETLCRRTGETFGLETELHIGAEWSRLGDELSPEAQAHIYRIVQEAVNNAVEHAQASPP</sequence>
<dbReference type="GO" id="GO:0016301">
    <property type="term" value="F:kinase activity"/>
    <property type="evidence" value="ECO:0007669"/>
    <property type="project" value="UniProtKB-KW"/>
</dbReference>
<comment type="caution">
    <text evidence="4">The sequence shown here is derived from an EMBL/GenBank/DDBJ whole genome shotgun (WGS) entry which is preliminary data.</text>
</comment>
<keyword evidence="2 4" id="KW-0418">Kinase</keyword>
<dbReference type="PANTHER" id="PTHR24421">
    <property type="entry name" value="NITRATE/NITRITE SENSOR PROTEIN NARX-RELATED"/>
    <property type="match status" value="1"/>
</dbReference>
<dbReference type="EMBL" id="JAGGLR010000003">
    <property type="protein sequence ID" value="MBP2060307.1"/>
    <property type="molecule type" value="Genomic_DNA"/>
</dbReference>
<accession>A0ABS4MKR9</accession>
<evidence type="ECO:0000256" key="2">
    <source>
        <dbReference type="ARBA" id="ARBA00022777"/>
    </source>
</evidence>
<dbReference type="Proteomes" id="UP000756710">
    <property type="component" value="Unassembled WGS sequence"/>
</dbReference>
<keyword evidence="5" id="KW-1185">Reference proteome</keyword>
<name>A0ABS4MKR9_9ACTN</name>
<evidence type="ECO:0000313" key="5">
    <source>
        <dbReference type="Proteomes" id="UP000756710"/>
    </source>
</evidence>
<evidence type="ECO:0000313" key="4">
    <source>
        <dbReference type="EMBL" id="MBP2060307.1"/>
    </source>
</evidence>
<protein>
    <submittedName>
        <fullName evidence="4">Signal transduction histidine kinase</fullName>
    </submittedName>
</protein>
<dbReference type="InterPro" id="IPR050482">
    <property type="entry name" value="Sensor_HK_TwoCompSys"/>
</dbReference>
<reference evidence="4 5" key="1">
    <citation type="submission" date="2021-03" db="EMBL/GenBank/DDBJ databases">
        <title>Genomic Encyclopedia of Type Strains, Phase IV (KMG-IV): sequencing the most valuable type-strain genomes for metagenomic binning, comparative biology and taxonomic classification.</title>
        <authorList>
            <person name="Goeker M."/>
        </authorList>
    </citation>
    <scope>NUCLEOTIDE SEQUENCE [LARGE SCALE GENOMIC DNA]</scope>
    <source>
        <strain evidence="4 5">DSM 41954</strain>
    </source>
</reference>
<evidence type="ECO:0000256" key="1">
    <source>
        <dbReference type="ARBA" id="ARBA00022679"/>
    </source>
</evidence>
<organism evidence="4 5">
    <name type="scientific">Streptomyces iranensis</name>
    <dbReference type="NCBI Taxonomy" id="576784"/>
    <lineage>
        <taxon>Bacteria</taxon>
        <taxon>Bacillati</taxon>
        <taxon>Actinomycetota</taxon>
        <taxon>Actinomycetes</taxon>
        <taxon>Kitasatosporales</taxon>
        <taxon>Streptomycetaceae</taxon>
        <taxon>Streptomyces</taxon>
        <taxon>Streptomyces violaceusniger group</taxon>
    </lineage>
</organism>
<dbReference type="Gene3D" id="6.10.250.2870">
    <property type="match status" value="1"/>
</dbReference>
<keyword evidence="1" id="KW-0808">Transferase</keyword>
<proteinExistence type="predicted"/>
<evidence type="ECO:0000256" key="3">
    <source>
        <dbReference type="ARBA" id="ARBA00023012"/>
    </source>
</evidence>
<dbReference type="RefSeq" id="WP_078957102.1">
    <property type="nucleotide sequence ID" value="NZ_BAABDR010000079.1"/>
</dbReference>